<dbReference type="SUPFAM" id="SSF55486">
    <property type="entry name" value="Metalloproteases ('zincins'), catalytic domain"/>
    <property type="match status" value="1"/>
</dbReference>
<keyword evidence="13" id="KW-1185">Reference proteome</keyword>
<feature type="binding site" evidence="8">
    <location>
        <position position="176"/>
    </location>
    <ligand>
        <name>Zn(2+)</name>
        <dbReference type="ChEBI" id="CHEBI:29105"/>
        <note>catalytic</note>
    </ligand>
</feature>
<comment type="function">
    <text evidence="1">Metalloprotease.</text>
</comment>
<dbReference type="PANTHER" id="PTHR10127:SF780">
    <property type="entry name" value="METALLOENDOPEPTIDASE"/>
    <property type="match status" value="1"/>
</dbReference>
<dbReference type="InterPro" id="IPR024079">
    <property type="entry name" value="MetalloPept_cat_dom_sf"/>
</dbReference>
<evidence type="ECO:0000313" key="13">
    <source>
        <dbReference type="Proteomes" id="UP001497497"/>
    </source>
</evidence>
<accession>A0AAV2I3S7</accession>
<comment type="cofactor">
    <cofactor evidence="8 9">
        <name>Zn(2+)</name>
        <dbReference type="ChEBI" id="CHEBI:29105"/>
    </cofactor>
    <text evidence="8 9">Binds 1 zinc ion per subunit.</text>
</comment>
<feature type="domain" description="ShKT" evidence="10">
    <location>
        <begin position="374"/>
        <end position="410"/>
    </location>
</feature>
<dbReference type="EC" id="3.4.24.-" evidence="9"/>
<comment type="caution">
    <text evidence="12">The sequence shown here is derived from an EMBL/GenBank/DDBJ whole genome shotgun (WGS) entry which is preliminary data.</text>
</comment>
<dbReference type="PROSITE" id="PS51864">
    <property type="entry name" value="ASTACIN"/>
    <property type="match status" value="1"/>
</dbReference>
<evidence type="ECO:0000256" key="3">
    <source>
        <dbReference type="ARBA" id="ARBA00022723"/>
    </source>
</evidence>
<proteinExistence type="predicted"/>
<dbReference type="PROSITE" id="PS51670">
    <property type="entry name" value="SHKT"/>
    <property type="match status" value="2"/>
</dbReference>
<evidence type="ECO:0000259" key="11">
    <source>
        <dbReference type="PROSITE" id="PS51864"/>
    </source>
</evidence>
<feature type="binding site" evidence="8">
    <location>
        <position position="166"/>
    </location>
    <ligand>
        <name>Zn(2+)</name>
        <dbReference type="ChEBI" id="CHEBI:29105"/>
        <note>catalytic</note>
    </ligand>
</feature>
<sequence>MYKINNLTNYYLFQRHVTGKSLDKYIIDGAPRAEMFDFIHVMPEGEVMVMTEFDLLLSLNQYKRLHTRTNRTKRKARRDLTTRWTNCVVHYEITKTINSSSDVRVIEDAIEEWETYTRLTFKESNTSPQRIQFTDGGGCYSMLGMQDKPQPVVLAPGCRTKGVVVHEIGHAVGWIHEHMRPDRDDFIFVNLSLIPSSQWQNYRKYDTGEIDPYGVRYDYLSIMHYGSTLPGYITTLDREYQDRIGQRHGLTFKDIKLANVMYDCPDVKGCPRKSCPHNGFVFHEPFKGEPRCQCWCDSGDVEDPLVLCSLIDREPPGPNPVSRGITALQDTPCQDVRDDCQEMKADGNCMARLELMMNWCSKTCGFCGKGEELCMDHEMSCHLLAAAGQCMDEGLRSTMISLCPASCGLCGAVTDPCAIQNELLGS</sequence>
<dbReference type="SMART" id="SM00254">
    <property type="entry name" value="ShKT"/>
    <property type="match status" value="2"/>
</dbReference>
<dbReference type="CDD" id="cd04280">
    <property type="entry name" value="ZnMc_astacin_like"/>
    <property type="match status" value="1"/>
</dbReference>
<name>A0AAV2I3S7_LYMST</name>
<feature type="active site" evidence="8">
    <location>
        <position position="167"/>
    </location>
</feature>
<dbReference type="GO" id="GO:0004222">
    <property type="term" value="F:metalloendopeptidase activity"/>
    <property type="evidence" value="ECO:0007669"/>
    <property type="project" value="UniProtKB-UniRule"/>
</dbReference>
<dbReference type="InterPro" id="IPR034035">
    <property type="entry name" value="Astacin-like_dom"/>
</dbReference>
<dbReference type="EMBL" id="CAXITT010000395">
    <property type="protein sequence ID" value="CAL1540696.1"/>
    <property type="molecule type" value="Genomic_DNA"/>
</dbReference>
<keyword evidence="4 8" id="KW-0378">Hydrolase</keyword>
<feature type="disulfide bond" evidence="7">
    <location>
        <begin position="333"/>
        <end position="367"/>
    </location>
</feature>
<dbReference type="InterPro" id="IPR003582">
    <property type="entry name" value="ShKT_dom"/>
</dbReference>
<keyword evidence="7" id="KW-1015">Disulfide bond</keyword>
<evidence type="ECO:0000256" key="5">
    <source>
        <dbReference type="ARBA" id="ARBA00022833"/>
    </source>
</evidence>
<dbReference type="SMART" id="SM00235">
    <property type="entry name" value="ZnMc"/>
    <property type="match status" value="1"/>
</dbReference>
<dbReference type="Gene3D" id="3.40.390.10">
    <property type="entry name" value="Collagenase (Catalytic Domain)"/>
    <property type="match status" value="1"/>
</dbReference>
<feature type="binding site" evidence="8">
    <location>
        <position position="170"/>
    </location>
    <ligand>
        <name>Zn(2+)</name>
        <dbReference type="ChEBI" id="CHEBI:29105"/>
        <note>catalytic</note>
    </ligand>
</feature>
<evidence type="ECO:0000256" key="7">
    <source>
        <dbReference type="PROSITE-ProRule" id="PRU01005"/>
    </source>
</evidence>
<feature type="non-terminal residue" evidence="12">
    <location>
        <position position="426"/>
    </location>
</feature>
<organism evidence="12 13">
    <name type="scientific">Lymnaea stagnalis</name>
    <name type="common">Great pond snail</name>
    <name type="synonym">Helix stagnalis</name>
    <dbReference type="NCBI Taxonomy" id="6523"/>
    <lineage>
        <taxon>Eukaryota</taxon>
        <taxon>Metazoa</taxon>
        <taxon>Spiralia</taxon>
        <taxon>Lophotrochozoa</taxon>
        <taxon>Mollusca</taxon>
        <taxon>Gastropoda</taxon>
        <taxon>Heterobranchia</taxon>
        <taxon>Euthyneura</taxon>
        <taxon>Panpulmonata</taxon>
        <taxon>Hygrophila</taxon>
        <taxon>Lymnaeoidea</taxon>
        <taxon>Lymnaeidae</taxon>
        <taxon>Lymnaea</taxon>
    </lineage>
</organism>
<dbReference type="PRINTS" id="PR00480">
    <property type="entry name" value="ASTACIN"/>
</dbReference>
<dbReference type="Pfam" id="PF01400">
    <property type="entry name" value="Astacin"/>
    <property type="match status" value="1"/>
</dbReference>
<evidence type="ECO:0000256" key="9">
    <source>
        <dbReference type="RuleBase" id="RU361183"/>
    </source>
</evidence>
<dbReference type="Gene3D" id="1.10.10.1940">
    <property type="match status" value="2"/>
</dbReference>
<evidence type="ECO:0000256" key="6">
    <source>
        <dbReference type="ARBA" id="ARBA00023049"/>
    </source>
</evidence>
<dbReference type="InterPro" id="IPR001506">
    <property type="entry name" value="Peptidase_M12A"/>
</dbReference>
<evidence type="ECO:0000313" key="12">
    <source>
        <dbReference type="EMBL" id="CAL1540696.1"/>
    </source>
</evidence>
<keyword evidence="2 8" id="KW-0645">Protease</keyword>
<dbReference type="Pfam" id="PF01549">
    <property type="entry name" value="ShK"/>
    <property type="match status" value="2"/>
</dbReference>
<protein>
    <recommendedName>
        <fullName evidence="9">Metalloendopeptidase</fullName>
        <ecNumber evidence="9">3.4.24.-</ecNumber>
    </recommendedName>
</protein>
<evidence type="ECO:0000259" key="10">
    <source>
        <dbReference type="PROSITE" id="PS51670"/>
    </source>
</evidence>
<feature type="domain" description="ShKT" evidence="10">
    <location>
        <begin position="333"/>
        <end position="367"/>
    </location>
</feature>
<keyword evidence="5 8" id="KW-0862">Zinc</keyword>
<gene>
    <name evidence="12" type="ORF">GSLYS_00014345001</name>
</gene>
<comment type="caution">
    <text evidence="7">Lacks conserved residue(s) required for the propagation of feature annotation.</text>
</comment>
<dbReference type="AlphaFoldDB" id="A0AAV2I3S7"/>
<dbReference type="GO" id="GO:0006508">
    <property type="term" value="P:proteolysis"/>
    <property type="evidence" value="ECO:0007669"/>
    <property type="project" value="UniProtKB-KW"/>
</dbReference>
<keyword evidence="6 8" id="KW-0482">Metalloprotease</keyword>
<dbReference type="Proteomes" id="UP001497497">
    <property type="component" value="Unassembled WGS sequence"/>
</dbReference>
<evidence type="ECO:0000256" key="4">
    <source>
        <dbReference type="ARBA" id="ARBA00022801"/>
    </source>
</evidence>
<evidence type="ECO:0000256" key="2">
    <source>
        <dbReference type="ARBA" id="ARBA00022670"/>
    </source>
</evidence>
<keyword evidence="3 8" id="KW-0479">Metal-binding</keyword>
<feature type="domain" description="Peptidase M12A" evidence="11">
    <location>
        <begin position="75"/>
        <end position="265"/>
    </location>
</feature>
<evidence type="ECO:0000256" key="8">
    <source>
        <dbReference type="PROSITE-ProRule" id="PRU01211"/>
    </source>
</evidence>
<dbReference type="PANTHER" id="PTHR10127">
    <property type="entry name" value="DISCOIDIN, CUB, EGF, LAMININ , AND ZINC METALLOPROTEASE DOMAIN CONTAINING"/>
    <property type="match status" value="1"/>
</dbReference>
<dbReference type="InterPro" id="IPR006026">
    <property type="entry name" value="Peptidase_Metallo"/>
</dbReference>
<evidence type="ECO:0000256" key="1">
    <source>
        <dbReference type="ARBA" id="ARBA00002657"/>
    </source>
</evidence>
<dbReference type="GO" id="GO:0008270">
    <property type="term" value="F:zinc ion binding"/>
    <property type="evidence" value="ECO:0007669"/>
    <property type="project" value="UniProtKB-UniRule"/>
</dbReference>
<reference evidence="12 13" key="1">
    <citation type="submission" date="2024-04" db="EMBL/GenBank/DDBJ databases">
        <authorList>
            <consortium name="Genoscope - CEA"/>
            <person name="William W."/>
        </authorList>
    </citation>
    <scope>NUCLEOTIDE SEQUENCE [LARGE SCALE GENOMIC DNA]</scope>
</reference>